<dbReference type="GO" id="GO:0006355">
    <property type="term" value="P:regulation of DNA-templated transcription"/>
    <property type="evidence" value="ECO:0007669"/>
    <property type="project" value="InterPro"/>
</dbReference>
<dbReference type="PROSITE" id="PS50043">
    <property type="entry name" value="HTH_LUXR_2"/>
    <property type="match status" value="1"/>
</dbReference>
<dbReference type="InterPro" id="IPR003593">
    <property type="entry name" value="AAA+_ATPase"/>
</dbReference>
<dbReference type="SUPFAM" id="SSF52540">
    <property type="entry name" value="P-loop containing nucleoside triphosphate hydrolases"/>
    <property type="match status" value="1"/>
</dbReference>
<evidence type="ECO:0000313" key="2">
    <source>
        <dbReference type="EMBL" id="PVE76980.1"/>
    </source>
</evidence>
<dbReference type="CDD" id="cd06170">
    <property type="entry name" value="LuxR_C_like"/>
    <property type="match status" value="1"/>
</dbReference>
<dbReference type="InterPro" id="IPR016032">
    <property type="entry name" value="Sig_transdc_resp-reg_C-effctor"/>
</dbReference>
<dbReference type="SMART" id="SM00421">
    <property type="entry name" value="HTH_LUXR"/>
    <property type="match status" value="1"/>
</dbReference>
<dbReference type="SMART" id="SM00382">
    <property type="entry name" value="AAA"/>
    <property type="match status" value="1"/>
</dbReference>
<feature type="domain" description="HTH luxR-type" evidence="1">
    <location>
        <begin position="750"/>
        <end position="815"/>
    </location>
</feature>
<dbReference type="Pfam" id="PF00196">
    <property type="entry name" value="GerE"/>
    <property type="match status" value="1"/>
</dbReference>
<dbReference type="AlphaFoldDB" id="A0A2T7WRQ8"/>
<accession>A0A2T7WRQ8</accession>
<name>A0A2T7WRQ8_MICTE</name>
<evidence type="ECO:0000259" key="1">
    <source>
        <dbReference type="PROSITE" id="PS50043"/>
    </source>
</evidence>
<dbReference type="Gene3D" id="1.10.10.10">
    <property type="entry name" value="Winged helix-like DNA-binding domain superfamily/Winged helix DNA-binding domain"/>
    <property type="match status" value="1"/>
</dbReference>
<dbReference type="Proteomes" id="UP000244649">
    <property type="component" value="Unassembled WGS sequence"/>
</dbReference>
<dbReference type="EMBL" id="QDFT01000008">
    <property type="protein sequence ID" value="PVE76980.1"/>
    <property type="molecule type" value="Genomic_DNA"/>
</dbReference>
<proteinExistence type="predicted"/>
<dbReference type="GO" id="GO:0003677">
    <property type="term" value="F:DNA binding"/>
    <property type="evidence" value="ECO:0007669"/>
    <property type="project" value="InterPro"/>
</dbReference>
<organism evidence="2 3">
    <name type="scientific">Microbacterium testaceum</name>
    <name type="common">Aureobacterium testaceum</name>
    <name type="synonym">Brevibacterium testaceum</name>
    <dbReference type="NCBI Taxonomy" id="2033"/>
    <lineage>
        <taxon>Bacteria</taxon>
        <taxon>Bacillati</taxon>
        <taxon>Actinomycetota</taxon>
        <taxon>Actinomycetes</taxon>
        <taxon>Micrococcales</taxon>
        <taxon>Microbacteriaceae</taxon>
        <taxon>Microbacterium</taxon>
    </lineage>
</organism>
<sequence>MLIDVDSVTPGARTSRRTSRFWATRSASLARLREALSGDVVLVRGPAGVGKSSLLRQFAALLDEEQDLGVQFIDGAQAGPDAAERIADAFATGPSAHILLVDNHTDASGLSTDRLVELLRADTDLRIVVATRHATGLESPLVALEFDVHVVPADALLMTRDEIAEVLRLNEVVTTEVAIDDLAAKIHGWPALAQLAASRLRLEALPLRTRGEAAVLADFAATALTTEFEHRLNVPVTDDIRMLAVAPYVTADIADALGVDPSIGSPGELLARLQDAGLAWPSSTRLTLAEPVREKWLRDITARDPDRVGRSRIQLMEHLVDTGEPLLAAQLAADAGQRDSLARILHSSGPEIWARDAECLPALLDELVTSGPSSPHAVDALLSLDPRTASSTDTPALAVTALSQLPDARTPVGASVEALTLRVGLLRAAGRFALSTESSATLGEALRQARGLSPEAASEGWYQVGMTAFAMGKLRDARIALTQSERTAPPARRLRARGATAILELLEGDVAGARSLVEANADETWKSSPWGEGLRIAEAWLHLEDGDAARARALLDDLPANAGARELWPYAASVHALSFLLSGAASDALGLLRAWTARTRSTPPSHFQSIHLLTARAKVLIALRQARKAISLFEGPYTLSAATAPAIALSNLYAGRTHESYVMSVKWGLHHEPSPRAALESLVVSIVADVRLNGSAAHRTTVQRAEALSIRHDLWSPWSAVAPEDRAVVHKMLSSETRDRLEERRSFFASSVSVPHLTKREQVVLAQLTPTSTIADIARALVVSPNTVKTQLQGLYRKLEVSDRSSAIRAAHAWGLIETDSEI</sequence>
<evidence type="ECO:0000313" key="3">
    <source>
        <dbReference type="Proteomes" id="UP000244649"/>
    </source>
</evidence>
<dbReference type="InterPro" id="IPR036388">
    <property type="entry name" value="WH-like_DNA-bd_sf"/>
</dbReference>
<protein>
    <recommendedName>
        <fullName evidence="1">HTH luxR-type domain-containing protein</fullName>
    </recommendedName>
</protein>
<dbReference type="SUPFAM" id="SSF46894">
    <property type="entry name" value="C-terminal effector domain of the bipartite response regulators"/>
    <property type="match status" value="1"/>
</dbReference>
<gene>
    <name evidence="2" type="ORF">DC432_05080</name>
</gene>
<reference evidence="2 3" key="1">
    <citation type="submission" date="2018-04" db="EMBL/GenBank/DDBJ databases">
        <authorList>
            <person name="Go L.Y."/>
            <person name="Mitchell J.A."/>
        </authorList>
    </citation>
    <scope>NUCLEOTIDE SEQUENCE [LARGE SCALE GENOMIC DNA]</scope>
    <source>
        <strain evidence="2 3">TPD7010</strain>
    </source>
</reference>
<dbReference type="InterPro" id="IPR000792">
    <property type="entry name" value="Tscrpt_reg_LuxR_C"/>
</dbReference>
<dbReference type="InterPro" id="IPR027417">
    <property type="entry name" value="P-loop_NTPase"/>
</dbReference>
<comment type="caution">
    <text evidence="2">The sequence shown here is derived from an EMBL/GenBank/DDBJ whole genome shotgun (WGS) entry which is preliminary data.</text>
</comment>